<evidence type="ECO:0000313" key="13">
    <source>
        <dbReference type="Proteomes" id="UP000286681"/>
    </source>
</evidence>
<dbReference type="InterPro" id="IPR020846">
    <property type="entry name" value="MFS_dom"/>
</dbReference>
<reference evidence="12" key="2">
    <citation type="submission" date="2016-12" db="EMBL/GenBank/DDBJ databases">
        <title>Whole genome sequencing of Sphingomonas sp. ABOJV.</title>
        <authorList>
            <person name="Conlan S."/>
            <person name="Thomas P.J."/>
            <person name="Mullikin J."/>
            <person name="Palmore T.N."/>
            <person name="Frank K.M."/>
            <person name="Segre J.A."/>
        </authorList>
    </citation>
    <scope>NUCLEOTIDE SEQUENCE [LARGE SCALE GENOMIC DNA]</scope>
    <source>
        <strain evidence="12">ABOJV</strain>
    </source>
</reference>
<reference evidence="10" key="1">
    <citation type="submission" date="2016-12" db="EMBL/GenBank/DDBJ databases">
        <title>Whole genome sequencing of Sphingomonas koreensis.</title>
        <authorList>
            <person name="Conlan S."/>
            <person name="Thomas P.J."/>
            <person name="Mullikin J."/>
            <person name="Palmore T.N."/>
            <person name="Frank K.M."/>
            <person name="Segre J.A."/>
        </authorList>
    </citation>
    <scope>NUCLEOTIDE SEQUENCE</scope>
    <source>
        <strain evidence="10">ABOJV</strain>
    </source>
</reference>
<evidence type="ECO:0000256" key="8">
    <source>
        <dbReference type="SAM" id="Phobius"/>
    </source>
</evidence>
<evidence type="ECO:0000256" key="2">
    <source>
        <dbReference type="ARBA" id="ARBA00022448"/>
    </source>
</evidence>
<feature type="transmembrane region" description="Helical" evidence="8">
    <location>
        <begin position="82"/>
        <end position="103"/>
    </location>
</feature>
<dbReference type="Proteomes" id="UP000286681">
    <property type="component" value="Unassembled WGS sequence"/>
</dbReference>
<accession>A0A1L6JCD7</accession>
<evidence type="ECO:0000256" key="3">
    <source>
        <dbReference type="ARBA" id="ARBA00022475"/>
    </source>
</evidence>
<dbReference type="AlphaFoldDB" id="A0A1L6JCD7"/>
<dbReference type="EMBL" id="CP018820">
    <property type="protein sequence ID" value="APR53609.1"/>
    <property type="molecule type" value="Genomic_DNA"/>
</dbReference>
<evidence type="ECO:0000259" key="9">
    <source>
        <dbReference type="PROSITE" id="PS50850"/>
    </source>
</evidence>
<feature type="transmembrane region" description="Helical" evidence="8">
    <location>
        <begin position="349"/>
        <end position="371"/>
    </location>
</feature>
<dbReference type="Gene3D" id="1.20.1250.20">
    <property type="entry name" value="MFS general substrate transporter like domains"/>
    <property type="match status" value="1"/>
</dbReference>
<evidence type="ECO:0000256" key="1">
    <source>
        <dbReference type="ARBA" id="ARBA00004651"/>
    </source>
</evidence>
<feature type="transmembrane region" description="Helical" evidence="8">
    <location>
        <begin position="314"/>
        <end position="337"/>
    </location>
</feature>
<keyword evidence="6 8" id="KW-0472">Membrane</keyword>
<protein>
    <submittedName>
        <fullName evidence="10">MFS transporter</fullName>
    </submittedName>
</protein>
<keyword evidence="12" id="KW-1185">Reference proteome</keyword>
<feature type="compositionally biased region" description="Basic and acidic residues" evidence="7">
    <location>
        <begin position="532"/>
        <end position="542"/>
    </location>
</feature>
<dbReference type="Proteomes" id="UP000185161">
    <property type="component" value="Chromosome"/>
</dbReference>
<dbReference type="SUPFAM" id="SSF103473">
    <property type="entry name" value="MFS general substrate transporter"/>
    <property type="match status" value="1"/>
</dbReference>
<feature type="transmembrane region" description="Helical" evidence="8">
    <location>
        <begin position="377"/>
        <end position="396"/>
    </location>
</feature>
<feature type="transmembrane region" description="Helical" evidence="8">
    <location>
        <begin position="258"/>
        <end position="278"/>
    </location>
</feature>
<evidence type="ECO:0000256" key="7">
    <source>
        <dbReference type="SAM" id="MobiDB-lite"/>
    </source>
</evidence>
<dbReference type="PANTHER" id="PTHR23513">
    <property type="entry name" value="INTEGRAL MEMBRANE EFFLUX PROTEIN-RELATED"/>
    <property type="match status" value="1"/>
</dbReference>
<keyword evidence="2" id="KW-0813">Transport</keyword>
<dbReference type="InterPro" id="IPR010290">
    <property type="entry name" value="TM_effector"/>
</dbReference>
<feature type="transmembrane region" description="Helical" evidence="8">
    <location>
        <begin position="227"/>
        <end position="246"/>
    </location>
</feature>
<feature type="transmembrane region" description="Helical" evidence="8">
    <location>
        <begin position="20"/>
        <end position="45"/>
    </location>
</feature>
<keyword evidence="3" id="KW-1003">Cell membrane</keyword>
<feature type="transmembrane region" description="Helical" evidence="8">
    <location>
        <begin position="166"/>
        <end position="192"/>
    </location>
</feature>
<feature type="domain" description="Major facilitator superfamily (MFS) profile" evidence="9">
    <location>
        <begin position="16"/>
        <end position="403"/>
    </location>
</feature>
<dbReference type="PROSITE" id="PS50850">
    <property type="entry name" value="MFS"/>
    <property type="match status" value="1"/>
</dbReference>
<dbReference type="GO" id="GO:0005886">
    <property type="term" value="C:plasma membrane"/>
    <property type="evidence" value="ECO:0007669"/>
    <property type="project" value="UniProtKB-SubCell"/>
</dbReference>
<organism evidence="10 12">
    <name type="scientific">Sphingomonas koreensis</name>
    <dbReference type="NCBI Taxonomy" id="93064"/>
    <lineage>
        <taxon>Bacteria</taxon>
        <taxon>Pseudomonadati</taxon>
        <taxon>Pseudomonadota</taxon>
        <taxon>Alphaproteobacteria</taxon>
        <taxon>Sphingomonadales</taxon>
        <taxon>Sphingomonadaceae</taxon>
        <taxon>Sphingomonas</taxon>
    </lineage>
</organism>
<keyword evidence="4 8" id="KW-0812">Transmembrane</keyword>
<reference evidence="11 13" key="3">
    <citation type="submission" date="2018-07" db="EMBL/GenBank/DDBJ databases">
        <title>Genomic and Epidemiologic Investigation of an Indolent Hospital Outbreak.</title>
        <authorList>
            <person name="Johnson R.C."/>
            <person name="Deming C."/>
            <person name="Conlan S."/>
            <person name="Zellmer C.J."/>
            <person name="Michelin A.V."/>
            <person name="Lee-Lin S."/>
            <person name="Thomas P.J."/>
            <person name="Park M."/>
            <person name="Weingarten R.A."/>
            <person name="Less J."/>
            <person name="Dekker J.P."/>
            <person name="Frank K.M."/>
            <person name="Musser K.A."/>
            <person name="Mcquiston J.R."/>
            <person name="Henderson D.K."/>
            <person name="Lau A.F."/>
            <person name="Palmore T.N."/>
            <person name="Segre J.A."/>
        </authorList>
    </citation>
    <scope>NUCLEOTIDE SEQUENCE [LARGE SCALE GENOMIC DNA]</scope>
    <source>
        <strain evidence="11 13">SK-NIH.Env10_0317</strain>
    </source>
</reference>
<feature type="transmembrane region" description="Helical" evidence="8">
    <location>
        <begin position="109"/>
        <end position="129"/>
    </location>
</feature>
<evidence type="ECO:0000256" key="5">
    <source>
        <dbReference type="ARBA" id="ARBA00022989"/>
    </source>
</evidence>
<dbReference type="GO" id="GO:0022857">
    <property type="term" value="F:transmembrane transporter activity"/>
    <property type="evidence" value="ECO:0007669"/>
    <property type="project" value="InterPro"/>
</dbReference>
<keyword evidence="5 8" id="KW-1133">Transmembrane helix</keyword>
<name>A0A1L6JCD7_9SPHN</name>
<sequence length="551" mass="58671">MLAMPSSHPSPFAIPLFRSVWMASLFSNFGGLIQSVGASWMMIGLGASPQMIALVQASTTLPIMLLSLWAGAVADNLDRRRVMLAAQSFMLIVSAALAALTWAGLITPWSLLIFTFLIGCGTAINGPAWQASVGDMVPRPMLPDAVAFNSMGFNIARSAGPALGGAIVAVAGAAAAFLVNALSYIGLIAVLFRWKPDLPPRRLPRERLGVAMAAGIRYVRLSPNIRVVLARAALFGFGASALPALMPLIARDLVGGGALTYGLLLGGFGAGAVLGAIGSRRLRTRLSTEALVRFATVMLAAGAGLIALEPGLVLTLLALVLGGAGWVSALSTFNVSVQMASPRWVVARALALYQMAAFGGMAGGSWAFGTIVEARGLPAALIAAAMVLLVSILAGLRYRVPAINQFDLDPRAGWQEPETAIPVEPRSGPIVVTIEHRIAAANVPEFLRVMSERRRIRRRDGAFAWTLLRDLGDPDLWVERYHVPTWIDYVRHNQRRTNADAANSAAIRALEIEGYEPVVHRRIERQTGSLPDARDPDARELDPVTDATRSS</sequence>
<feature type="transmembrane region" description="Helical" evidence="8">
    <location>
        <begin position="51"/>
        <end position="70"/>
    </location>
</feature>
<dbReference type="STRING" id="93064.BRX40_15330"/>
<gene>
    <name evidence="10" type="ORF">BRX40_15330</name>
    <name evidence="11" type="ORF">CA257_17195</name>
</gene>
<evidence type="ECO:0000313" key="10">
    <source>
        <dbReference type="EMBL" id="APR53609.1"/>
    </source>
</evidence>
<proteinExistence type="predicted"/>
<dbReference type="OrthoDB" id="9809918at2"/>
<dbReference type="InterPro" id="IPR036259">
    <property type="entry name" value="MFS_trans_sf"/>
</dbReference>
<dbReference type="CDD" id="cd06173">
    <property type="entry name" value="MFS_MefA_like"/>
    <property type="match status" value="1"/>
</dbReference>
<feature type="transmembrane region" description="Helical" evidence="8">
    <location>
        <begin position="290"/>
        <end position="308"/>
    </location>
</feature>
<comment type="subcellular location">
    <subcellularLocation>
        <location evidence="1">Cell membrane</location>
        <topology evidence="1">Multi-pass membrane protein</topology>
    </subcellularLocation>
</comment>
<dbReference type="EMBL" id="QQWO01000016">
    <property type="protein sequence ID" value="RSV00540.1"/>
    <property type="molecule type" value="Genomic_DNA"/>
</dbReference>
<evidence type="ECO:0000256" key="6">
    <source>
        <dbReference type="ARBA" id="ARBA00023136"/>
    </source>
</evidence>
<evidence type="ECO:0000313" key="11">
    <source>
        <dbReference type="EMBL" id="RSV00540.1"/>
    </source>
</evidence>
<evidence type="ECO:0000313" key="12">
    <source>
        <dbReference type="Proteomes" id="UP000185161"/>
    </source>
</evidence>
<feature type="region of interest" description="Disordered" evidence="7">
    <location>
        <begin position="525"/>
        <end position="551"/>
    </location>
</feature>
<dbReference type="KEGG" id="skr:BRX40_15330"/>
<dbReference type="PANTHER" id="PTHR23513:SF11">
    <property type="entry name" value="STAPHYLOFERRIN A TRANSPORTER"/>
    <property type="match status" value="1"/>
</dbReference>
<evidence type="ECO:0000256" key="4">
    <source>
        <dbReference type="ARBA" id="ARBA00022692"/>
    </source>
</evidence>
<dbReference type="Pfam" id="PF05977">
    <property type="entry name" value="MFS_3"/>
    <property type="match status" value="1"/>
</dbReference>